<dbReference type="PROSITE" id="PS50112">
    <property type="entry name" value="PAS"/>
    <property type="match status" value="1"/>
</dbReference>
<comment type="caution">
    <text evidence="11">The sequence shown here is derived from an EMBL/GenBank/DDBJ whole genome shotgun (WGS) entry which is preliminary data.</text>
</comment>
<dbReference type="SMART" id="SM00388">
    <property type="entry name" value="HisKA"/>
    <property type="match status" value="1"/>
</dbReference>
<dbReference type="InterPro" id="IPR001610">
    <property type="entry name" value="PAC"/>
</dbReference>
<proteinExistence type="predicted"/>
<keyword evidence="12" id="KW-1185">Reference proteome</keyword>
<dbReference type="Pfam" id="PF00989">
    <property type="entry name" value="PAS"/>
    <property type="match status" value="1"/>
</dbReference>
<feature type="domain" description="PAC" evidence="10">
    <location>
        <begin position="87"/>
        <end position="139"/>
    </location>
</feature>
<dbReference type="GO" id="GO:0000155">
    <property type="term" value="F:phosphorelay sensor kinase activity"/>
    <property type="evidence" value="ECO:0007669"/>
    <property type="project" value="InterPro"/>
</dbReference>
<dbReference type="InterPro" id="IPR036097">
    <property type="entry name" value="HisK_dim/P_sf"/>
</dbReference>
<dbReference type="EMBL" id="WSEL01000009">
    <property type="protein sequence ID" value="MVQ30920.1"/>
    <property type="molecule type" value="Genomic_DNA"/>
</dbReference>
<dbReference type="PRINTS" id="PR00344">
    <property type="entry name" value="BCTRLSENSOR"/>
</dbReference>
<evidence type="ECO:0000313" key="12">
    <source>
        <dbReference type="Proteomes" id="UP000469385"/>
    </source>
</evidence>
<dbReference type="Pfam" id="PF00512">
    <property type="entry name" value="HisKA"/>
    <property type="match status" value="1"/>
</dbReference>
<dbReference type="Pfam" id="PF02518">
    <property type="entry name" value="HATPase_c"/>
    <property type="match status" value="1"/>
</dbReference>
<evidence type="ECO:0000256" key="4">
    <source>
        <dbReference type="ARBA" id="ARBA00022553"/>
    </source>
</evidence>
<dbReference type="PROSITE" id="PS50109">
    <property type="entry name" value="HIS_KIN"/>
    <property type="match status" value="1"/>
</dbReference>
<dbReference type="InterPro" id="IPR004358">
    <property type="entry name" value="Sig_transdc_His_kin-like_C"/>
</dbReference>
<dbReference type="SMART" id="SM00387">
    <property type="entry name" value="HATPase_c"/>
    <property type="match status" value="1"/>
</dbReference>
<dbReference type="EC" id="2.7.13.3" evidence="3"/>
<name>A0A6N8IY07_9BURK</name>
<dbReference type="CDD" id="cd00082">
    <property type="entry name" value="HisKA"/>
    <property type="match status" value="1"/>
</dbReference>
<sequence>MQDPLAPGTLQRALIDGLLTQTKEYALVALDAGGRVVAWCGAAETLLGHAAGEAIGRHVGELLFTPEDRAKGFHDHELEVARRDSRSEDDRWHLRKDGTRIWVTGSVDAIRDAQGQLIGFVKVMRDRSDLHTWTKGLEAERDRLQAAHQRTLQFLRTLGHEMRNPMAPLQNSAFILEKLHSDEKTRRVVDIIQSQVGALRRLAEDLMEVSRLEGGKVGLQLEPADLREVALGSVTALQPQARIKGVALECILPAGRLPVRIDADRFQQVLLNLVGNAIKYTPAGGSIWLKPTQEGDDVLLRVEDTGIGIDPQELPRIFDLFSREQAAQDIDPSGLGIGLAVVREVMQLHGGSVQARSAGRDKGSEFTVRLPLDPGEPQPPAQLPLP</sequence>
<evidence type="ECO:0000256" key="5">
    <source>
        <dbReference type="ARBA" id="ARBA00022679"/>
    </source>
</evidence>
<dbReference type="InterPro" id="IPR036890">
    <property type="entry name" value="HATPase_C_sf"/>
</dbReference>
<organism evidence="11 12">
    <name type="scientific">Ramlibacter pinisoli</name>
    <dbReference type="NCBI Taxonomy" id="2682844"/>
    <lineage>
        <taxon>Bacteria</taxon>
        <taxon>Pseudomonadati</taxon>
        <taxon>Pseudomonadota</taxon>
        <taxon>Betaproteobacteria</taxon>
        <taxon>Burkholderiales</taxon>
        <taxon>Comamonadaceae</taxon>
        <taxon>Ramlibacter</taxon>
    </lineage>
</organism>
<dbReference type="InterPro" id="IPR003594">
    <property type="entry name" value="HATPase_dom"/>
</dbReference>
<dbReference type="CDD" id="cd00130">
    <property type="entry name" value="PAS"/>
    <property type="match status" value="1"/>
</dbReference>
<dbReference type="InterPro" id="IPR013767">
    <property type="entry name" value="PAS_fold"/>
</dbReference>
<keyword evidence="4" id="KW-0597">Phosphoprotein</keyword>
<dbReference type="PANTHER" id="PTHR43547:SF2">
    <property type="entry name" value="HYBRID SIGNAL TRANSDUCTION HISTIDINE KINASE C"/>
    <property type="match status" value="1"/>
</dbReference>
<dbReference type="InterPro" id="IPR035965">
    <property type="entry name" value="PAS-like_dom_sf"/>
</dbReference>
<dbReference type="Gene3D" id="3.30.565.10">
    <property type="entry name" value="Histidine kinase-like ATPase, C-terminal domain"/>
    <property type="match status" value="1"/>
</dbReference>
<protein>
    <recommendedName>
        <fullName evidence="3">histidine kinase</fullName>
        <ecNumber evidence="3">2.7.13.3</ecNumber>
    </recommendedName>
</protein>
<accession>A0A6N8IY07</accession>
<dbReference type="AlphaFoldDB" id="A0A6N8IY07"/>
<evidence type="ECO:0000259" key="9">
    <source>
        <dbReference type="PROSITE" id="PS50112"/>
    </source>
</evidence>
<evidence type="ECO:0000313" key="11">
    <source>
        <dbReference type="EMBL" id="MVQ30920.1"/>
    </source>
</evidence>
<evidence type="ECO:0000256" key="1">
    <source>
        <dbReference type="ARBA" id="ARBA00000085"/>
    </source>
</evidence>
<dbReference type="SUPFAM" id="SSF55874">
    <property type="entry name" value="ATPase domain of HSP90 chaperone/DNA topoisomerase II/histidine kinase"/>
    <property type="match status" value="1"/>
</dbReference>
<dbReference type="Proteomes" id="UP000469385">
    <property type="component" value="Unassembled WGS sequence"/>
</dbReference>
<dbReference type="GO" id="GO:0006355">
    <property type="term" value="P:regulation of DNA-templated transcription"/>
    <property type="evidence" value="ECO:0007669"/>
    <property type="project" value="InterPro"/>
</dbReference>
<feature type="region of interest" description="Disordered" evidence="7">
    <location>
        <begin position="352"/>
        <end position="386"/>
    </location>
</feature>
<dbReference type="FunFam" id="3.30.565.10:FF:000006">
    <property type="entry name" value="Sensor histidine kinase WalK"/>
    <property type="match status" value="1"/>
</dbReference>
<reference evidence="11 12" key="1">
    <citation type="submission" date="2019-12" db="EMBL/GenBank/DDBJ databases">
        <authorList>
            <person name="Huq M.A."/>
        </authorList>
    </citation>
    <scope>NUCLEOTIDE SEQUENCE [LARGE SCALE GENOMIC DNA]</scope>
    <source>
        <strain evidence="11 12">MAH-25</strain>
    </source>
</reference>
<comment type="subcellular location">
    <subcellularLocation>
        <location evidence="2">Cell inner membrane</location>
        <topology evidence="2">Multi-pass membrane protein</topology>
    </subcellularLocation>
</comment>
<comment type="catalytic activity">
    <reaction evidence="1">
        <text>ATP + protein L-histidine = ADP + protein N-phospho-L-histidine.</text>
        <dbReference type="EC" id="2.7.13.3"/>
    </reaction>
</comment>
<dbReference type="InterPro" id="IPR000014">
    <property type="entry name" value="PAS"/>
</dbReference>
<feature type="compositionally biased region" description="Pro residues" evidence="7">
    <location>
        <begin position="374"/>
        <end position="386"/>
    </location>
</feature>
<dbReference type="PANTHER" id="PTHR43547">
    <property type="entry name" value="TWO-COMPONENT HISTIDINE KINASE"/>
    <property type="match status" value="1"/>
</dbReference>
<dbReference type="PROSITE" id="PS50113">
    <property type="entry name" value="PAC"/>
    <property type="match status" value="1"/>
</dbReference>
<feature type="domain" description="Histidine kinase" evidence="8">
    <location>
        <begin position="157"/>
        <end position="374"/>
    </location>
</feature>
<keyword evidence="6" id="KW-0418">Kinase</keyword>
<dbReference type="SUPFAM" id="SSF55785">
    <property type="entry name" value="PYP-like sensor domain (PAS domain)"/>
    <property type="match status" value="1"/>
</dbReference>
<dbReference type="SUPFAM" id="SSF47384">
    <property type="entry name" value="Homodimeric domain of signal transducing histidine kinase"/>
    <property type="match status" value="1"/>
</dbReference>
<dbReference type="SMART" id="SM00086">
    <property type="entry name" value="PAC"/>
    <property type="match status" value="1"/>
</dbReference>
<dbReference type="RefSeq" id="WP_157399023.1">
    <property type="nucleotide sequence ID" value="NZ_WSEL01000009.1"/>
</dbReference>
<evidence type="ECO:0000256" key="6">
    <source>
        <dbReference type="ARBA" id="ARBA00022777"/>
    </source>
</evidence>
<dbReference type="InterPro" id="IPR005467">
    <property type="entry name" value="His_kinase_dom"/>
</dbReference>
<dbReference type="Gene3D" id="1.10.287.130">
    <property type="match status" value="1"/>
</dbReference>
<evidence type="ECO:0000256" key="7">
    <source>
        <dbReference type="SAM" id="MobiDB-lite"/>
    </source>
</evidence>
<evidence type="ECO:0000259" key="8">
    <source>
        <dbReference type="PROSITE" id="PS50109"/>
    </source>
</evidence>
<dbReference type="InterPro" id="IPR000700">
    <property type="entry name" value="PAS-assoc_C"/>
</dbReference>
<dbReference type="InterPro" id="IPR003661">
    <property type="entry name" value="HisK_dim/P_dom"/>
</dbReference>
<evidence type="ECO:0000256" key="2">
    <source>
        <dbReference type="ARBA" id="ARBA00004429"/>
    </source>
</evidence>
<feature type="domain" description="PAS" evidence="9">
    <location>
        <begin position="11"/>
        <end position="69"/>
    </location>
</feature>
<dbReference type="Gene3D" id="3.30.450.20">
    <property type="entry name" value="PAS domain"/>
    <property type="match status" value="1"/>
</dbReference>
<evidence type="ECO:0000256" key="3">
    <source>
        <dbReference type="ARBA" id="ARBA00012438"/>
    </source>
</evidence>
<evidence type="ECO:0000259" key="10">
    <source>
        <dbReference type="PROSITE" id="PS50113"/>
    </source>
</evidence>
<dbReference type="NCBIfam" id="TIGR00229">
    <property type="entry name" value="sensory_box"/>
    <property type="match status" value="1"/>
</dbReference>
<gene>
    <name evidence="11" type="ORF">GON04_15785</name>
</gene>
<dbReference type="GO" id="GO:0005886">
    <property type="term" value="C:plasma membrane"/>
    <property type="evidence" value="ECO:0007669"/>
    <property type="project" value="UniProtKB-SubCell"/>
</dbReference>
<keyword evidence="5" id="KW-0808">Transferase</keyword>